<reference evidence="2 3" key="1">
    <citation type="journal article" date="2018" name="ACS Chem. Biol.">
        <title>Ketoreductase domain dysfunction expands chemodiversity: malyngamide biosynthesis in the cyanobacterium Okeania hirsuta.</title>
        <authorList>
            <person name="Moss N.A."/>
            <person name="Leao T."/>
            <person name="Rankin M."/>
            <person name="McCullough T.M."/>
            <person name="Qu P."/>
            <person name="Korobeynikov A."/>
            <person name="Smith J.L."/>
            <person name="Gerwick L."/>
            <person name="Gerwick W.H."/>
        </authorList>
    </citation>
    <scope>NUCLEOTIDE SEQUENCE [LARGE SCALE GENOMIC DNA]</scope>
    <source>
        <strain evidence="2 3">PAB10Feb10-1</strain>
    </source>
</reference>
<dbReference type="Pfam" id="PF10017">
    <property type="entry name" value="Methyltransf_33"/>
    <property type="match status" value="1"/>
</dbReference>
<dbReference type="Proteomes" id="UP000269154">
    <property type="component" value="Unassembled WGS sequence"/>
</dbReference>
<accession>A0A3N6PM35</accession>
<protein>
    <recommendedName>
        <fullName evidence="1">Histidine-specific methyltransferase SAM-dependent domain-containing protein</fullName>
    </recommendedName>
</protein>
<sequence>MTDFQTSFLCDVKSLFLQQQEENLAPYLYSTPNIEDDSANGEGCYQELISQNLNYYLYKEEIKLINNKASQIAAYVPPGSNVIEFGLGTDIAFKNKSLPFLKEIKQLKSYVPIDLCQTYLDQSEEILSRELPEISVEKINTDFIKKIDLIKNFTKPVVF</sequence>
<dbReference type="InterPro" id="IPR029063">
    <property type="entry name" value="SAM-dependent_MTases_sf"/>
</dbReference>
<dbReference type="AlphaFoldDB" id="A0A3N6PM35"/>
<keyword evidence="3" id="KW-1185">Reference proteome</keyword>
<feature type="domain" description="Histidine-specific methyltransferase SAM-dependent" evidence="1">
    <location>
        <begin position="27"/>
        <end position="151"/>
    </location>
</feature>
<comment type="caution">
    <text evidence="2">The sequence shown here is derived from an EMBL/GenBank/DDBJ whole genome shotgun (WGS) entry which is preliminary data.</text>
</comment>
<evidence type="ECO:0000313" key="3">
    <source>
        <dbReference type="Proteomes" id="UP000269154"/>
    </source>
</evidence>
<dbReference type="Gene3D" id="3.40.50.150">
    <property type="entry name" value="Vaccinia Virus protein VP39"/>
    <property type="match status" value="1"/>
</dbReference>
<dbReference type="OrthoDB" id="5289726at2"/>
<name>A0A3N6PM35_9CYAN</name>
<dbReference type="InterPro" id="IPR019257">
    <property type="entry name" value="MeTrfase_dom"/>
</dbReference>
<proteinExistence type="predicted"/>
<organism evidence="2 3">
    <name type="scientific">Okeania hirsuta</name>
    <dbReference type="NCBI Taxonomy" id="1458930"/>
    <lineage>
        <taxon>Bacteria</taxon>
        <taxon>Bacillati</taxon>
        <taxon>Cyanobacteriota</taxon>
        <taxon>Cyanophyceae</taxon>
        <taxon>Oscillatoriophycideae</taxon>
        <taxon>Oscillatoriales</taxon>
        <taxon>Microcoleaceae</taxon>
        <taxon>Okeania</taxon>
    </lineage>
</organism>
<dbReference type="RefSeq" id="WP_124143239.1">
    <property type="nucleotide sequence ID" value="NZ_CAWOKI010000331.1"/>
</dbReference>
<dbReference type="EMBL" id="RCBY01000001">
    <property type="protein sequence ID" value="RQH57577.1"/>
    <property type="molecule type" value="Genomic_DNA"/>
</dbReference>
<evidence type="ECO:0000259" key="1">
    <source>
        <dbReference type="Pfam" id="PF10017"/>
    </source>
</evidence>
<evidence type="ECO:0000313" key="2">
    <source>
        <dbReference type="EMBL" id="RQH57577.1"/>
    </source>
</evidence>
<gene>
    <name evidence="2" type="ORF">D5R40_00085</name>
</gene>